<feature type="transmembrane region" description="Helical" evidence="1">
    <location>
        <begin position="113"/>
        <end position="138"/>
    </location>
</feature>
<dbReference type="EMBL" id="SMAS01000005">
    <property type="protein sequence ID" value="TCT34493.1"/>
    <property type="molecule type" value="Genomic_DNA"/>
</dbReference>
<feature type="transmembrane region" description="Helical" evidence="1">
    <location>
        <begin position="75"/>
        <end position="93"/>
    </location>
</feature>
<keyword evidence="1" id="KW-0812">Transmembrane</keyword>
<proteinExistence type="predicted"/>
<sequence length="148" mass="17720">MVLIKYNRFNNYIALCLGILVFYLTMVKQVFFTFFRQVDSFVLIHQNLEMLTFVFIGLAIFMSILLFFHKTINKHITFLLLPYLLSVMTWLYTNYIPSVKFYRKLSSYGEFEAIFIVSYIIYGVWLIPLTAYTFSFLLRKLEKKHGLQ</sequence>
<dbReference type="AlphaFoldDB" id="A0A4R3NHR7"/>
<evidence type="ECO:0000313" key="3">
    <source>
        <dbReference type="Proteomes" id="UP000295055"/>
    </source>
</evidence>
<dbReference type="Proteomes" id="UP000295055">
    <property type="component" value="Unassembled WGS sequence"/>
</dbReference>
<feature type="transmembrane region" description="Helical" evidence="1">
    <location>
        <begin position="50"/>
        <end position="68"/>
    </location>
</feature>
<evidence type="ECO:0000256" key="1">
    <source>
        <dbReference type="SAM" id="Phobius"/>
    </source>
</evidence>
<evidence type="ECO:0000313" key="2">
    <source>
        <dbReference type="EMBL" id="TCT34493.1"/>
    </source>
</evidence>
<protein>
    <submittedName>
        <fullName evidence="2">Uncharacterized protein</fullName>
    </submittedName>
</protein>
<keyword evidence="1" id="KW-1133">Transmembrane helix</keyword>
<gene>
    <name evidence="2" type="ORF">EC835_105213</name>
</gene>
<organism evidence="2 3">
    <name type="scientific">Providencia alcalifaciens</name>
    <dbReference type="NCBI Taxonomy" id="126385"/>
    <lineage>
        <taxon>Bacteria</taxon>
        <taxon>Pseudomonadati</taxon>
        <taxon>Pseudomonadota</taxon>
        <taxon>Gammaproteobacteria</taxon>
        <taxon>Enterobacterales</taxon>
        <taxon>Morganellaceae</taxon>
        <taxon>Providencia</taxon>
    </lineage>
</organism>
<comment type="caution">
    <text evidence="2">The sequence shown here is derived from an EMBL/GenBank/DDBJ whole genome shotgun (WGS) entry which is preliminary data.</text>
</comment>
<name>A0A4R3NHR7_9GAMM</name>
<keyword evidence="1" id="KW-0472">Membrane</keyword>
<reference evidence="2 3" key="1">
    <citation type="submission" date="2019-03" db="EMBL/GenBank/DDBJ databases">
        <title>Genomic analyses of the natural microbiome of Caenorhabditis elegans.</title>
        <authorList>
            <person name="Samuel B."/>
        </authorList>
    </citation>
    <scope>NUCLEOTIDE SEQUENCE [LARGE SCALE GENOMIC DNA]</scope>
    <source>
        <strain evidence="2 3">JUb102</strain>
    </source>
</reference>
<feature type="transmembrane region" description="Helical" evidence="1">
    <location>
        <begin position="12"/>
        <end position="35"/>
    </location>
</feature>
<accession>A0A4R3NHR7</accession>